<dbReference type="SUPFAM" id="SSF56235">
    <property type="entry name" value="N-terminal nucleophile aminohydrolases (Ntn hydrolases)"/>
    <property type="match status" value="1"/>
</dbReference>
<dbReference type="EMBL" id="DXFX01000017">
    <property type="protein sequence ID" value="HIX07114.1"/>
    <property type="molecule type" value="Genomic_DNA"/>
</dbReference>
<comment type="caution">
    <text evidence="2">The sequence shown here is derived from an EMBL/GenBank/DDBJ whole genome shotgun (WGS) entry which is preliminary data.</text>
</comment>
<feature type="non-terminal residue" evidence="2">
    <location>
        <position position="258"/>
    </location>
</feature>
<dbReference type="Gene3D" id="3.60.20.10">
    <property type="entry name" value="Glutamine Phosphoribosylpyrophosphate, subunit 1, domain 1"/>
    <property type="match status" value="1"/>
</dbReference>
<protein>
    <recommendedName>
        <fullName evidence="1">Glutamine amidotransferase type-2 domain-containing protein</fullName>
    </recommendedName>
</protein>
<sequence length="258" mass="29365">MLREGQFRNPSGCAVTGIIDRSGKPMSGECMINSISVMHDRSNGLGGGFAGYGIYPHYKDFYAFHLFYDGKSAQAETEAFLGRHFEIAYSSEIQTRKIPTVTDEPLIWRYFVTPLSRKLADSHLDEREYVVRCANRINVRIAGAYVFSCGKNMGIFKGVGFPEDIGRFYRLEEYSGYAWTCHGRYPTNTPGWWGGAHPFGLLDFSIVHNGEISSYDANRRYIEMFGYKCTLQTDTEVITYIIDYLVRKRGLTLQETAH</sequence>
<proteinExistence type="predicted"/>
<accession>A0A9D1V6V2</accession>
<name>A0A9D1V6V2_9FIRM</name>
<dbReference type="InterPro" id="IPR017932">
    <property type="entry name" value="GATase_2_dom"/>
</dbReference>
<dbReference type="PROSITE" id="PS51278">
    <property type="entry name" value="GATASE_TYPE_2"/>
    <property type="match status" value="1"/>
</dbReference>
<dbReference type="AlphaFoldDB" id="A0A9D1V6V2"/>
<evidence type="ECO:0000259" key="1">
    <source>
        <dbReference type="PROSITE" id="PS51278"/>
    </source>
</evidence>
<dbReference type="Proteomes" id="UP000824204">
    <property type="component" value="Unassembled WGS sequence"/>
</dbReference>
<evidence type="ECO:0000313" key="2">
    <source>
        <dbReference type="EMBL" id="HIX07114.1"/>
    </source>
</evidence>
<dbReference type="InterPro" id="IPR029055">
    <property type="entry name" value="Ntn_hydrolases_N"/>
</dbReference>
<feature type="domain" description="Glutamine amidotransferase type-2" evidence="1">
    <location>
        <begin position="13"/>
        <end position="258"/>
    </location>
</feature>
<reference evidence="2" key="1">
    <citation type="journal article" date="2021" name="PeerJ">
        <title>Extensive microbial diversity within the chicken gut microbiome revealed by metagenomics and culture.</title>
        <authorList>
            <person name="Gilroy R."/>
            <person name="Ravi A."/>
            <person name="Getino M."/>
            <person name="Pursley I."/>
            <person name="Horton D.L."/>
            <person name="Alikhan N.F."/>
            <person name="Baker D."/>
            <person name="Gharbi K."/>
            <person name="Hall N."/>
            <person name="Watson M."/>
            <person name="Adriaenssens E.M."/>
            <person name="Foster-Nyarko E."/>
            <person name="Jarju S."/>
            <person name="Secka A."/>
            <person name="Antonio M."/>
            <person name="Oren A."/>
            <person name="Chaudhuri R.R."/>
            <person name="La Ragione R."/>
            <person name="Hildebrand F."/>
            <person name="Pallen M.J."/>
        </authorList>
    </citation>
    <scope>NUCLEOTIDE SEQUENCE</scope>
    <source>
        <strain evidence="2">811</strain>
    </source>
</reference>
<dbReference type="Pfam" id="PF00310">
    <property type="entry name" value="GATase_2"/>
    <property type="match status" value="1"/>
</dbReference>
<organism evidence="2 3">
    <name type="scientific">Candidatus Borkfalkia faecipullorum</name>
    <dbReference type="NCBI Taxonomy" id="2838510"/>
    <lineage>
        <taxon>Bacteria</taxon>
        <taxon>Bacillati</taxon>
        <taxon>Bacillota</taxon>
        <taxon>Clostridia</taxon>
        <taxon>Christensenellales</taxon>
        <taxon>Christensenellaceae</taxon>
        <taxon>Candidatus Borkfalkia</taxon>
    </lineage>
</organism>
<gene>
    <name evidence="2" type="ORF">H9741_01425</name>
</gene>
<reference evidence="2" key="2">
    <citation type="submission" date="2021-04" db="EMBL/GenBank/DDBJ databases">
        <authorList>
            <person name="Gilroy R."/>
        </authorList>
    </citation>
    <scope>NUCLEOTIDE SEQUENCE</scope>
    <source>
        <strain evidence="2">811</strain>
    </source>
</reference>
<evidence type="ECO:0000313" key="3">
    <source>
        <dbReference type="Proteomes" id="UP000824204"/>
    </source>
</evidence>